<evidence type="ECO:0000256" key="2">
    <source>
        <dbReference type="ARBA" id="ARBA00022980"/>
    </source>
</evidence>
<protein>
    <recommendedName>
        <fullName evidence="4 5">Large ribosomal subunit protein uL2</fullName>
    </recommendedName>
</protein>
<dbReference type="Pfam" id="PF03947">
    <property type="entry name" value="Ribosomal_L2_C"/>
    <property type="match status" value="1"/>
</dbReference>
<dbReference type="GO" id="GO:0016740">
    <property type="term" value="F:transferase activity"/>
    <property type="evidence" value="ECO:0007669"/>
    <property type="project" value="InterPro"/>
</dbReference>
<dbReference type="InterPro" id="IPR012340">
    <property type="entry name" value="NA-bd_OB-fold"/>
</dbReference>
<dbReference type="Proteomes" id="UP001164819">
    <property type="component" value="Chromosome"/>
</dbReference>
<dbReference type="SMART" id="SM01382">
    <property type="entry name" value="Ribosomal_L2_C"/>
    <property type="match status" value="1"/>
</dbReference>
<dbReference type="SMART" id="SM01383">
    <property type="entry name" value="Ribosomal_L2"/>
    <property type="match status" value="1"/>
</dbReference>
<dbReference type="GO" id="GO:0002181">
    <property type="term" value="P:cytoplasmic translation"/>
    <property type="evidence" value="ECO:0007669"/>
    <property type="project" value="TreeGrafter"/>
</dbReference>
<dbReference type="GO" id="GO:0015934">
    <property type="term" value="C:large ribosomal subunit"/>
    <property type="evidence" value="ECO:0007669"/>
    <property type="project" value="InterPro"/>
</dbReference>
<name>A0A9E9NTF6_9BURK</name>
<dbReference type="Pfam" id="PF00181">
    <property type="entry name" value="Ribosomal_L2_N"/>
    <property type="match status" value="1"/>
</dbReference>
<dbReference type="FunFam" id="2.40.50.140:FF:000003">
    <property type="entry name" value="50S ribosomal protein L2"/>
    <property type="match status" value="1"/>
</dbReference>
<dbReference type="InterPro" id="IPR014722">
    <property type="entry name" value="Rib_uL2_dom2"/>
</dbReference>
<proteinExistence type="inferred from homology"/>
<evidence type="ECO:0000256" key="5">
    <source>
        <dbReference type="HAMAP-Rule" id="MF_01320"/>
    </source>
</evidence>
<dbReference type="GO" id="GO:0019843">
    <property type="term" value="F:rRNA binding"/>
    <property type="evidence" value="ECO:0007669"/>
    <property type="project" value="UniProtKB-UniRule"/>
</dbReference>
<dbReference type="NCBIfam" id="TIGR01171">
    <property type="entry name" value="rplB_bact"/>
    <property type="match status" value="1"/>
</dbReference>
<dbReference type="FunFam" id="2.30.30.30:FF:000001">
    <property type="entry name" value="50S ribosomal protein L2"/>
    <property type="match status" value="1"/>
</dbReference>
<dbReference type="InterPro" id="IPR002171">
    <property type="entry name" value="Ribosomal_uL2"/>
</dbReference>
<gene>
    <name evidence="5 8" type="primary">rplB</name>
    <name evidence="8" type="ORF">NB646_00355</name>
</gene>
<comment type="function">
    <text evidence="5">One of the primary rRNA binding proteins. Required for association of the 30S and 50S subunits to form the 70S ribosome, for tRNA binding and peptide bond formation. It has been suggested to have peptidyltransferase activity; this is somewhat controversial. Makes several contacts with the 16S rRNA in the 70S ribosome.</text>
</comment>
<dbReference type="InterPro" id="IPR022669">
    <property type="entry name" value="Ribosomal_uL2_C"/>
</dbReference>
<dbReference type="InterPro" id="IPR014726">
    <property type="entry name" value="Ribosomal_uL2_dom3"/>
</dbReference>
<keyword evidence="5" id="KW-0699">rRNA-binding</keyword>
<dbReference type="Gene3D" id="4.10.950.10">
    <property type="entry name" value="Ribosomal protein L2, domain 3"/>
    <property type="match status" value="1"/>
</dbReference>
<dbReference type="Gene3D" id="2.40.50.140">
    <property type="entry name" value="Nucleic acid-binding proteins"/>
    <property type="match status" value="1"/>
</dbReference>
<dbReference type="AlphaFoldDB" id="A0A9E9NTF6"/>
<evidence type="ECO:0000256" key="1">
    <source>
        <dbReference type="ARBA" id="ARBA00005636"/>
    </source>
</evidence>
<dbReference type="SUPFAM" id="SSF50104">
    <property type="entry name" value="Translation proteins SH3-like domain"/>
    <property type="match status" value="1"/>
</dbReference>
<dbReference type="PROSITE" id="PS00467">
    <property type="entry name" value="RIBOSOMAL_L2"/>
    <property type="match status" value="1"/>
</dbReference>
<feature type="domain" description="Large ribosomal subunit protein uL2 RNA-binding" evidence="7">
    <location>
        <begin position="42"/>
        <end position="118"/>
    </location>
</feature>
<dbReference type="InterPro" id="IPR022666">
    <property type="entry name" value="Ribosomal_uL2_RNA-bd_dom"/>
</dbReference>
<sequence length="275" mass="29984">MALVKVKPTSPARRGMVKLVNPDLYKGRPFAGLLEKKSKSAGRNNNGHITTRHIGGGHKQHYRVIDFVRNKDGIAAKVERIEYDPNRTANIALVCYADGERRYIIAPKGLSVGDQIMNGSEAPIKAGNCLPLRNIPVGTTLHCVEMLPGKGAQMARTAGAAVVLMAREGSYAQIRLRSGEVRRVHIECRATVGEVGNAEQNLRKLGKAGAMRWRGVRPTVRGVVMNPVDHPHGGGEGRTSGGRHPVTPWGQKTKGLKTRSNKRTTSMIVSRRNKK</sequence>
<evidence type="ECO:0000256" key="3">
    <source>
        <dbReference type="ARBA" id="ARBA00023274"/>
    </source>
</evidence>
<evidence type="ECO:0000256" key="4">
    <source>
        <dbReference type="ARBA" id="ARBA00035242"/>
    </source>
</evidence>
<dbReference type="InterPro" id="IPR022671">
    <property type="entry name" value="Ribosomal_uL2_CS"/>
</dbReference>
<evidence type="ECO:0000259" key="6">
    <source>
        <dbReference type="SMART" id="SM01382"/>
    </source>
</evidence>
<reference evidence="8" key="1">
    <citation type="journal article" date="2022" name="Front. Microbiol.">
        <title>New perspectives on an old grouping: The genomic and phenotypic variability of Oxalobacter formigenes and the implications for calcium oxalate stone prevention.</title>
        <authorList>
            <person name="Chmiel J.A."/>
            <person name="Carr C."/>
            <person name="Stuivenberg G.A."/>
            <person name="Venema R."/>
            <person name="Chanyi R.M."/>
            <person name="Al K.F."/>
            <person name="Giguere D."/>
            <person name="Say H."/>
            <person name="Akouris P.P."/>
            <person name="Dominguez Romero S.A."/>
            <person name="Kwong A."/>
            <person name="Tai V."/>
            <person name="Koval S.F."/>
            <person name="Razvi H."/>
            <person name="Bjazevic J."/>
            <person name="Burton J.P."/>
        </authorList>
    </citation>
    <scope>NUCLEOTIDE SEQUENCE</scope>
    <source>
        <strain evidence="8">OxK</strain>
    </source>
</reference>
<keyword evidence="2 5" id="KW-0689">Ribosomal protein</keyword>
<dbReference type="HAMAP" id="MF_01320_B">
    <property type="entry name" value="Ribosomal_uL2_B"/>
    <property type="match status" value="1"/>
</dbReference>
<comment type="similarity">
    <text evidence="1 5">Belongs to the universal ribosomal protein uL2 family.</text>
</comment>
<dbReference type="InterPro" id="IPR008991">
    <property type="entry name" value="Translation_prot_SH3-like_sf"/>
</dbReference>
<dbReference type="RefSeq" id="WP_269283456.1">
    <property type="nucleotide sequence ID" value="NZ_CP098251.1"/>
</dbReference>
<dbReference type="PANTHER" id="PTHR13691:SF5">
    <property type="entry name" value="LARGE RIBOSOMAL SUBUNIT PROTEIN UL2M"/>
    <property type="match status" value="1"/>
</dbReference>
<dbReference type="PIRSF" id="PIRSF002158">
    <property type="entry name" value="Ribosomal_L2"/>
    <property type="match status" value="1"/>
</dbReference>
<accession>A0A9E9NTF6</accession>
<dbReference type="Gene3D" id="2.30.30.30">
    <property type="match status" value="1"/>
</dbReference>
<organism evidence="8">
    <name type="scientific">Oxalobacter aliiformigenes</name>
    <dbReference type="NCBI Taxonomy" id="2946593"/>
    <lineage>
        <taxon>Bacteria</taxon>
        <taxon>Pseudomonadati</taxon>
        <taxon>Pseudomonadota</taxon>
        <taxon>Betaproteobacteria</taxon>
        <taxon>Burkholderiales</taxon>
        <taxon>Oxalobacteraceae</taxon>
        <taxon>Oxalobacter</taxon>
    </lineage>
</organism>
<dbReference type="PANTHER" id="PTHR13691">
    <property type="entry name" value="RIBOSOMAL PROTEIN L2"/>
    <property type="match status" value="1"/>
</dbReference>
<evidence type="ECO:0000313" key="8">
    <source>
        <dbReference type="EMBL" id="WAV91261.1"/>
    </source>
</evidence>
<feature type="domain" description="Large ribosomal subunit protein uL2 C-terminal" evidence="6">
    <location>
        <begin position="124"/>
        <end position="252"/>
    </location>
</feature>
<dbReference type="SUPFAM" id="SSF50249">
    <property type="entry name" value="Nucleic acid-binding proteins"/>
    <property type="match status" value="1"/>
</dbReference>
<dbReference type="FunFam" id="4.10.950.10:FF:000001">
    <property type="entry name" value="50S ribosomal protein L2"/>
    <property type="match status" value="1"/>
</dbReference>
<dbReference type="InterPro" id="IPR005880">
    <property type="entry name" value="Ribosomal_uL2_bac/org-type"/>
</dbReference>
<comment type="subunit">
    <text evidence="5">Part of the 50S ribosomal subunit. Forms a bridge to the 30S subunit in the 70S ribosome.</text>
</comment>
<keyword evidence="5" id="KW-0694">RNA-binding</keyword>
<dbReference type="GO" id="GO:0003735">
    <property type="term" value="F:structural constituent of ribosome"/>
    <property type="evidence" value="ECO:0007669"/>
    <property type="project" value="InterPro"/>
</dbReference>
<dbReference type="EMBL" id="CP098251">
    <property type="protein sequence ID" value="WAV91261.1"/>
    <property type="molecule type" value="Genomic_DNA"/>
</dbReference>
<keyword evidence="3 5" id="KW-0687">Ribonucleoprotein</keyword>
<evidence type="ECO:0000259" key="7">
    <source>
        <dbReference type="SMART" id="SM01383"/>
    </source>
</evidence>